<proteinExistence type="predicted"/>
<dbReference type="Proteomes" id="UP000596035">
    <property type="component" value="Chromosome"/>
</dbReference>
<accession>A0A1Z2XRR0</accession>
<evidence type="ECO:0000313" key="4">
    <source>
        <dbReference type="Proteomes" id="UP000196710"/>
    </source>
</evidence>
<dbReference type="EMBL" id="CP065321">
    <property type="protein sequence ID" value="QQR31951.1"/>
    <property type="molecule type" value="Genomic_DNA"/>
</dbReference>
<evidence type="ECO:0000313" key="5">
    <source>
        <dbReference type="Proteomes" id="UP000596035"/>
    </source>
</evidence>
<name>A0A1Z2XRR0_9FIRM</name>
<reference evidence="2" key="1">
    <citation type="journal article" date="2017" name="Genome Announc.">
        <title>High-Quality Whole-Genome Sequences of the Oligo-Mouse-Microbiota Bacterial Community.</title>
        <authorList>
            <person name="Garzetti D."/>
            <person name="Brugiroux S."/>
            <person name="Bunk B."/>
            <person name="Pukall R."/>
            <person name="McCoy K.D."/>
            <person name="Macpherson A.J."/>
            <person name="Stecher B."/>
        </authorList>
    </citation>
    <scope>NUCLEOTIDE SEQUENCE</scope>
    <source>
        <strain evidence="2">KB18</strain>
    </source>
</reference>
<dbReference type="Proteomes" id="UP000196710">
    <property type="component" value="Chromosome"/>
</dbReference>
<organism evidence="3 5">
    <name type="scientific">Acutalibacter muris</name>
    <dbReference type="NCBI Taxonomy" id="1796620"/>
    <lineage>
        <taxon>Bacteria</taxon>
        <taxon>Bacillati</taxon>
        <taxon>Bacillota</taxon>
        <taxon>Clostridia</taxon>
        <taxon>Eubacteriales</taxon>
        <taxon>Acutalibacteraceae</taxon>
        <taxon>Acutalibacter</taxon>
    </lineage>
</organism>
<evidence type="ECO:0000313" key="2">
    <source>
        <dbReference type="EMBL" id="ASB41099.1"/>
    </source>
</evidence>
<gene>
    <name evidence="2" type="ORF">ADH66_10800</name>
    <name evidence="3" type="ORF">I5Q82_01105</name>
</gene>
<protein>
    <submittedName>
        <fullName evidence="3">Transposase</fullName>
    </submittedName>
</protein>
<dbReference type="EMBL" id="CP021422">
    <property type="protein sequence ID" value="ASB41099.1"/>
    <property type="molecule type" value="Genomic_DNA"/>
</dbReference>
<dbReference type="AlphaFoldDB" id="A0A1Z2XRR0"/>
<dbReference type="Pfam" id="PF03050">
    <property type="entry name" value="DDE_Tnp_IS66"/>
    <property type="match status" value="1"/>
</dbReference>
<dbReference type="KEGG" id="amur:ADH66_10800"/>
<dbReference type="InterPro" id="IPR004291">
    <property type="entry name" value="Transposase_IS66_central"/>
</dbReference>
<reference evidence="4" key="2">
    <citation type="submission" date="2017-05" db="EMBL/GenBank/DDBJ databases">
        <title>Improved OligoMM genomes.</title>
        <authorList>
            <person name="Garzetti D."/>
        </authorList>
    </citation>
    <scope>NUCLEOTIDE SEQUENCE [LARGE SCALE GENOMIC DNA]</scope>
    <source>
        <strain evidence="4">KB18</strain>
    </source>
</reference>
<evidence type="ECO:0000259" key="1">
    <source>
        <dbReference type="Pfam" id="PF03050"/>
    </source>
</evidence>
<sequence>MTGFSGLLHTDGYKANHCKLPPEITAVGCWAHMRRKFTDTLKTLPKEAKEKHPAQTGLRYCNKLFELEAGYTVSFQEQFQVRKEHSVTHSRGILRLGQK</sequence>
<keyword evidence="4" id="KW-1185">Reference proteome</keyword>
<feature type="domain" description="Transposase IS66 central" evidence="1">
    <location>
        <begin position="2"/>
        <end position="88"/>
    </location>
</feature>
<reference evidence="3 5" key="3">
    <citation type="submission" date="2020-11" db="EMBL/GenBank/DDBJ databases">
        <title>Closed and high quality bacterial genomes of the OMM12 community.</title>
        <authorList>
            <person name="Marbouty M."/>
            <person name="Lamy-Besnier Q."/>
            <person name="Debarbieux L."/>
            <person name="Koszul R."/>
        </authorList>
    </citation>
    <scope>NUCLEOTIDE SEQUENCE [LARGE SCALE GENOMIC DNA]</scope>
    <source>
        <strain evidence="3 5">KB18</strain>
    </source>
</reference>
<evidence type="ECO:0000313" key="3">
    <source>
        <dbReference type="EMBL" id="QQR31951.1"/>
    </source>
</evidence>